<dbReference type="AlphaFoldDB" id="A0A7W3IW96"/>
<evidence type="ECO:0000313" key="1">
    <source>
        <dbReference type="EMBL" id="MBA8801832.1"/>
    </source>
</evidence>
<name>A0A7W3IW96_9ACTN</name>
<evidence type="ECO:0000313" key="2">
    <source>
        <dbReference type="Proteomes" id="UP000580910"/>
    </source>
</evidence>
<dbReference type="EMBL" id="JACGXA010000001">
    <property type="protein sequence ID" value="MBA8801832.1"/>
    <property type="molecule type" value="Genomic_DNA"/>
</dbReference>
<comment type="caution">
    <text evidence="1">The sequence shown here is derived from an EMBL/GenBank/DDBJ whole genome shotgun (WGS) entry which is preliminary data.</text>
</comment>
<dbReference type="InterPro" id="IPR029063">
    <property type="entry name" value="SAM-dependent_MTases_sf"/>
</dbReference>
<evidence type="ECO:0008006" key="3">
    <source>
        <dbReference type="Google" id="ProtNLM"/>
    </source>
</evidence>
<dbReference type="Proteomes" id="UP000580910">
    <property type="component" value="Unassembled WGS sequence"/>
</dbReference>
<dbReference type="Gene3D" id="3.40.50.150">
    <property type="entry name" value="Vaccinia Virus protein VP39"/>
    <property type="match status" value="1"/>
</dbReference>
<keyword evidence="2" id="KW-1185">Reference proteome</keyword>
<protein>
    <recommendedName>
        <fullName evidence="3">Methyltransferase domain-containing protein</fullName>
    </recommendedName>
</protein>
<sequence length="168" mass="18974">MGATDKRRWSSDAEFRADWSDRHVLLARWVLPGDHVVDLGSGPRAFERQLPKDCMYTPVDVVERGPGSKVCDFNREPMPGVRGDFVLMSGVLEYIHDPAAFLASARKLGGRGALSYGTLEESPRLAERRRKGWLNDLRESDLIELLQSAGWSIVSRDTWNYQVLLKLS</sequence>
<dbReference type="RefSeq" id="WP_182535883.1">
    <property type="nucleotide sequence ID" value="NZ_JACGXA010000001.1"/>
</dbReference>
<gene>
    <name evidence="1" type="ORF">FB382_000123</name>
</gene>
<proteinExistence type="predicted"/>
<reference evidence="1 2" key="1">
    <citation type="submission" date="2020-07" db="EMBL/GenBank/DDBJ databases">
        <title>Sequencing the genomes of 1000 actinobacteria strains.</title>
        <authorList>
            <person name="Klenk H.-P."/>
        </authorList>
    </citation>
    <scope>NUCLEOTIDE SEQUENCE [LARGE SCALE GENOMIC DNA]</scope>
    <source>
        <strain evidence="1 2">DSM 21349</strain>
    </source>
</reference>
<accession>A0A7W3IW96</accession>
<organism evidence="1 2">
    <name type="scientific">Nocardioides ginsengisegetis</name>
    <dbReference type="NCBI Taxonomy" id="661491"/>
    <lineage>
        <taxon>Bacteria</taxon>
        <taxon>Bacillati</taxon>
        <taxon>Actinomycetota</taxon>
        <taxon>Actinomycetes</taxon>
        <taxon>Propionibacteriales</taxon>
        <taxon>Nocardioidaceae</taxon>
        <taxon>Nocardioides</taxon>
    </lineage>
</organism>
<dbReference type="SUPFAM" id="SSF53335">
    <property type="entry name" value="S-adenosyl-L-methionine-dependent methyltransferases"/>
    <property type="match status" value="1"/>
</dbReference>